<dbReference type="InterPro" id="IPR046905">
    <property type="entry name" value="ABC-3C_MC1"/>
</dbReference>
<reference evidence="1 2" key="1">
    <citation type="journal article" date="2015" name="Stand. Genomic Sci.">
        <title>Genomic Encyclopedia of Bacterial and Archaeal Type Strains, Phase III: the genomes of soil and plant-associated and newly described type strains.</title>
        <authorList>
            <person name="Whitman W.B."/>
            <person name="Woyke T."/>
            <person name="Klenk H.P."/>
            <person name="Zhou Y."/>
            <person name="Lilburn T.G."/>
            <person name="Beck B.J."/>
            <person name="De Vos P."/>
            <person name="Vandamme P."/>
            <person name="Eisen J.A."/>
            <person name="Garrity G."/>
            <person name="Hugenholtz P."/>
            <person name="Kyrpides N.C."/>
        </authorList>
    </citation>
    <scope>NUCLEOTIDE SEQUENCE [LARGE SCALE GENOMIC DNA]</scope>
    <source>
        <strain evidence="1 2">CV53</strain>
    </source>
</reference>
<gene>
    <name evidence="1" type="ORF">EV146_11830</name>
</gene>
<organism evidence="1 2">
    <name type="scientific">Mesobacillus foraminis</name>
    <dbReference type="NCBI Taxonomy" id="279826"/>
    <lineage>
        <taxon>Bacteria</taxon>
        <taxon>Bacillati</taxon>
        <taxon>Bacillota</taxon>
        <taxon>Bacilli</taxon>
        <taxon>Bacillales</taxon>
        <taxon>Bacillaceae</taxon>
        <taxon>Mesobacillus</taxon>
    </lineage>
</organism>
<dbReference type="AlphaFoldDB" id="A0A4R2AYL9"/>
<protein>
    <submittedName>
        <fullName evidence="1">Uncharacterized protein</fullName>
    </submittedName>
</protein>
<dbReference type="EMBL" id="SLVV01000018">
    <property type="protein sequence ID" value="TCN18943.1"/>
    <property type="molecule type" value="Genomic_DNA"/>
</dbReference>
<keyword evidence="2" id="KW-1185">Reference proteome</keyword>
<accession>A0A4R2AYL9</accession>
<comment type="caution">
    <text evidence="1">The sequence shown here is derived from an EMBL/GenBank/DDBJ whole genome shotgun (WGS) entry which is preliminary data.</text>
</comment>
<dbReference type="Pfam" id="PF20289">
    <property type="entry name" value="MComp1"/>
    <property type="match status" value="1"/>
</dbReference>
<proteinExistence type="predicted"/>
<dbReference type="RefSeq" id="WP_132011359.1">
    <property type="nucleotide sequence ID" value="NZ_JABUHM010000019.1"/>
</dbReference>
<sequence length="236" mass="27134">MKTFVRRILMELGFSIDESCLGDESSFQADRTQDKGFDFLTVSVLEEDQFTIENIRLKTENFYHNLIESRNGIGGIDKNLSLLILLKVNSKEVPIDINSLIFDVEEDPYTFKKYVLTFTYDQESLLVSMFNKSGMDATKFLYKILNDVEYFSAFKSNQTNENALIYNLVSKLFVKLPYLSIENQNREINLVSKDILSAFSEEDRKTWDALMELKDSDGTDPEINKILSCLGVEGVE</sequence>
<evidence type="ECO:0000313" key="2">
    <source>
        <dbReference type="Proteomes" id="UP000295689"/>
    </source>
</evidence>
<evidence type="ECO:0000313" key="1">
    <source>
        <dbReference type="EMBL" id="TCN18943.1"/>
    </source>
</evidence>
<dbReference type="Proteomes" id="UP000295689">
    <property type="component" value="Unassembled WGS sequence"/>
</dbReference>
<name>A0A4R2AYL9_9BACI</name>